<reference evidence="1" key="1">
    <citation type="journal article" date="2025" name="Foods">
        <title>Unveiling the Microbial Signatures of Arabica Coffee Cherries: Insights into Ripeness Specific Diversity, Functional Traits, and Implications for Quality and Safety.</title>
        <authorList>
            <consortium name="RefSeq"/>
            <person name="Tenea G.N."/>
            <person name="Cifuentes V."/>
            <person name="Reyes P."/>
            <person name="Cevallos-Vallejos M."/>
        </authorList>
    </citation>
    <scope>NUCLEOTIDE SEQUENCE [LARGE SCALE GENOMIC DNA]</scope>
</reference>
<evidence type="ECO:0000313" key="1">
    <source>
        <dbReference type="Proteomes" id="UP001652660"/>
    </source>
</evidence>
<dbReference type="GeneID" id="113703981"/>
<dbReference type="RefSeq" id="XP_027081348.1">
    <property type="nucleotide sequence ID" value="XM_027225547.2"/>
</dbReference>
<evidence type="ECO:0000313" key="2">
    <source>
        <dbReference type="RefSeq" id="XP_027081348.1"/>
    </source>
</evidence>
<dbReference type="PANTHER" id="PTHR37210">
    <property type="entry name" value="EXPRESSED PROTEIN"/>
    <property type="match status" value="1"/>
</dbReference>
<sequence length="154" mass="17333">MALSISCCLNLPPPPSCTATSDQPLASKASHLAWPKNQKERSWKRKCLLGVATLLVGLEMSNLVVGEQEMALAWDLQQQEEMASKSVIKVQRWSDRRTCPSWHVNSLETIVPENLPRPSFRRRWENADFRRTESSRAAQLAAKVVTGPRSCFSL</sequence>
<dbReference type="OrthoDB" id="1892100at2759"/>
<protein>
    <submittedName>
        <fullName evidence="2">Protein CHLOROPLAST VESICULATION-like</fullName>
    </submittedName>
</protein>
<proteinExistence type="predicted"/>
<dbReference type="Proteomes" id="UP001652660">
    <property type="component" value="Chromosome 8e"/>
</dbReference>
<dbReference type="PANTHER" id="PTHR37210:SF2">
    <property type="entry name" value="PROTEIN CHLOROPLAST VESICULATION"/>
    <property type="match status" value="1"/>
</dbReference>
<accession>A0A6P6TSC3</accession>
<name>A0A6P6TSC3_COFAR</name>
<dbReference type="AlphaFoldDB" id="A0A6P6TSC3"/>
<reference evidence="2" key="2">
    <citation type="submission" date="2025-08" db="UniProtKB">
        <authorList>
            <consortium name="RefSeq"/>
        </authorList>
    </citation>
    <scope>IDENTIFICATION</scope>
    <source>
        <tissue evidence="2">Leaves</tissue>
    </source>
</reference>
<gene>
    <name evidence="2" type="primary">LOC113703981</name>
</gene>
<dbReference type="InterPro" id="IPR053350">
    <property type="entry name" value="CV_Inducer"/>
</dbReference>
<organism evidence="1 2">
    <name type="scientific">Coffea arabica</name>
    <name type="common">Arabian coffee</name>
    <dbReference type="NCBI Taxonomy" id="13443"/>
    <lineage>
        <taxon>Eukaryota</taxon>
        <taxon>Viridiplantae</taxon>
        <taxon>Streptophyta</taxon>
        <taxon>Embryophyta</taxon>
        <taxon>Tracheophyta</taxon>
        <taxon>Spermatophyta</taxon>
        <taxon>Magnoliopsida</taxon>
        <taxon>eudicotyledons</taxon>
        <taxon>Gunneridae</taxon>
        <taxon>Pentapetalae</taxon>
        <taxon>asterids</taxon>
        <taxon>lamiids</taxon>
        <taxon>Gentianales</taxon>
        <taxon>Rubiaceae</taxon>
        <taxon>Ixoroideae</taxon>
        <taxon>Gardenieae complex</taxon>
        <taxon>Bertiereae - Coffeeae clade</taxon>
        <taxon>Coffeeae</taxon>
        <taxon>Coffea</taxon>
    </lineage>
</organism>
<keyword evidence="1" id="KW-1185">Reference proteome</keyword>